<sequence>MTYKTISAAALIASTLALGSFAPVAVAQTVVIQSGQVIPAPPPPRHEVMPAPRRGMVWEEGHWEWRGHRHVWVAGHWVKARPGYAYRQPTWQERDGRWEMRRGGWDRDGDGVANRHDRDRDGDGVPNRYDSNPNNPRRN</sequence>
<evidence type="ECO:0000313" key="3">
    <source>
        <dbReference type="EMBL" id="MBB6561368.1"/>
    </source>
</evidence>
<dbReference type="InterPro" id="IPR028974">
    <property type="entry name" value="TSP_type-3_rpt"/>
</dbReference>
<feature type="compositionally biased region" description="Basic and acidic residues" evidence="1">
    <location>
        <begin position="95"/>
        <end position="123"/>
    </location>
</feature>
<dbReference type="AlphaFoldDB" id="A0A7X0PGB0"/>
<dbReference type="SUPFAM" id="SSF103647">
    <property type="entry name" value="TSP type-3 repeat"/>
    <property type="match status" value="1"/>
</dbReference>
<feature type="compositionally biased region" description="Polar residues" evidence="1">
    <location>
        <begin position="129"/>
        <end position="139"/>
    </location>
</feature>
<keyword evidence="2" id="KW-0732">Signal</keyword>
<gene>
    <name evidence="3" type="ORF">HNP48_004061</name>
</gene>
<accession>A0A7X0PGB0</accession>
<dbReference type="Gene3D" id="4.10.1080.10">
    <property type="entry name" value="TSP type-3 repeat"/>
    <property type="match status" value="1"/>
</dbReference>
<reference evidence="3 4" key="1">
    <citation type="submission" date="2020-08" db="EMBL/GenBank/DDBJ databases">
        <title>Functional genomics of gut bacteria from endangered species of beetles.</title>
        <authorList>
            <person name="Carlos-Shanley C."/>
        </authorList>
    </citation>
    <scope>NUCLEOTIDE SEQUENCE [LARGE SCALE GENOMIC DNA]</scope>
    <source>
        <strain evidence="3 4">S00198</strain>
    </source>
</reference>
<name>A0A7X0PGB0_9BURK</name>
<dbReference type="InterPro" id="IPR024447">
    <property type="entry name" value="YXWGXW_rpt"/>
</dbReference>
<organism evidence="3 4">
    <name type="scientific">Acidovorax soli</name>
    <dbReference type="NCBI Taxonomy" id="592050"/>
    <lineage>
        <taxon>Bacteria</taxon>
        <taxon>Pseudomonadati</taxon>
        <taxon>Pseudomonadota</taxon>
        <taxon>Betaproteobacteria</taxon>
        <taxon>Burkholderiales</taxon>
        <taxon>Comamonadaceae</taxon>
        <taxon>Acidovorax</taxon>
    </lineage>
</organism>
<keyword evidence="4" id="KW-1185">Reference proteome</keyword>
<dbReference type="GO" id="GO:0005509">
    <property type="term" value="F:calcium ion binding"/>
    <property type="evidence" value="ECO:0007669"/>
    <property type="project" value="InterPro"/>
</dbReference>
<evidence type="ECO:0000313" key="4">
    <source>
        <dbReference type="Proteomes" id="UP000575083"/>
    </source>
</evidence>
<dbReference type="Pfam" id="PF12779">
    <property type="entry name" value="WXXGXW"/>
    <property type="match status" value="2"/>
</dbReference>
<evidence type="ECO:0000256" key="1">
    <source>
        <dbReference type="SAM" id="MobiDB-lite"/>
    </source>
</evidence>
<feature type="chain" id="PRO_5031215931" description="YXWGXW repeat-containing protein" evidence="2">
    <location>
        <begin position="28"/>
        <end position="139"/>
    </location>
</feature>
<comment type="caution">
    <text evidence="3">The sequence shown here is derived from an EMBL/GenBank/DDBJ whole genome shotgun (WGS) entry which is preliminary data.</text>
</comment>
<evidence type="ECO:0008006" key="5">
    <source>
        <dbReference type="Google" id="ProtNLM"/>
    </source>
</evidence>
<evidence type="ECO:0000256" key="2">
    <source>
        <dbReference type="SAM" id="SignalP"/>
    </source>
</evidence>
<dbReference type="Proteomes" id="UP000575083">
    <property type="component" value="Unassembled WGS sequence"/>
</dbReference>
<proteinExistence type="predicted"/>
<feature type="region of interest" description="Disordered" evidence="1">
    <location>
        <begin position="95"/>
        <end position="139"/>
    </location>
</feature>
<dbReference type="EMBL" id="JACHLK010000008">
    <property type="protein sequence ID" value="MBB6561368.1"/>
    <property type="molecule type" value="Genomic_DNA"/>
</dbReference>
<dbReference type="RefSeq" id="WP_184860324.1">
    <property type="nucleotide sequence ID" value="NZ_JACHLK010000008.1"/>
</dbReference>
<feature type="signal peptide" evidence="2">
    <location>
        <begin position="1"/>
        <end position="27"/>
    </location>
</feature>
<protein>
    <recommendedName>
        <fullName evidence="5">YXWGXW repeat-containing protein</fullName>
    </recommendedName>
</protein>